<accession>A0A450S6C3</accession>
<evidence type="ECO:0000313" key="3">
    <source>
        <dbReference type="EMBL" id="VFK07859.1"/>
    </source>
</evidence>
<evidence type="ECO:0000313" key="1">
    <source>
        <dbReference type="EMBL" id="VFJ47450.1"/>
    </source>
</evidence>
<organism evidence="1">
    <name type="scientific">Candidatus Kentrum sp. FM</name>
    <dbReference type="NCBI Taxonomy" id="2126340"/>
    <lineage>
        <taxon>Bacteria</taxon>
        <taxon>Pseudomonadati</taxon>
        <taxon>Pseudomonadota</taxon>
        <taxon>Gammaproteobacteria</taxon>
        <taxon>Candidatus Kentrum</taxon>
    </lineage>
</organism>
<sequence>MNREPKIHFAWLARDKYAALWEERDIYAVDSKDSDYGEWDIIVLLERNNEAKDNEANSGFTGRMALLCVTAGRYEKDCNGHFQGEIRLFAVSIKFTSFETGEGSLVFLTRIGNVLFDDLSLPENEVKRMLQQFYDEEFA</sequence>
<evidence type="ECO:0000313" key="2">
    <source>
        <dbReference type="EMBL" id="VFJ47845.1"/>
    </source>
</evidence>
<proteinExistence type="predicted"/>
<dbReference type="AlphaFoldDB" id="A0A450S6C3"/>
<dbReference type="EMBL" id="CAADFL010000052">
    <property type="protein sequence ID" value="VFK07859.1"/>
    <property type="molecule type" value="Genomic_DNA"/>
</dbReference>
<gene>
    <name evidence="1" type="ORF">BECKFM1743A_GA0114220_1004713</name>
    <name evidence="3" type="ORF">BECKFM1743B_GA0114221_1005212</name>
    <name evidence="2" type="ORF">BECKFM1743C_GA0114222_100518</name>
</gene>
<name>A0A450S6C3_9GAMM</name>
<protein>
    <submittedName>
        <fullName evidence="1">Uncharacterized protein</fullName>
    </submittedName>
</protein>
<reference evidence="1" key="1">
    <citation type="submission" date="2019-02" db="EMBL/GenBank/DDBJ databases">
        <authorList>
            <person name="Gruber-Vodicka R. H."/>
            <person name="Seah K. B. B."/>
        </authorList>
    </citation>
    <scope>NUCLEOTIDE SEQUENCE</scope>
    <source>
        <strain evidence="1">BECK_BZ163</strain>
        <strain evidence="3">BECK_BZ164</strain>
        <strain evidence="2">BECK_BZ165</strain>
    </source>
</reference>
<dbReference type="EMBL" id="CAADEZ010000047">
    <property type="protein sequence ID" value="VFJ47450.1"/>
    <property type="molecule type" value="Genomic_DNA"/>
</dbReference>
<dbReference type="EMBL" id="CAADFA010000051">
    <property type="protein sequence ID" value="VFJ47845.1"/>
    <property type="molecule type" value="Genomic_DNA"/>
</dbReference>